<dbReference type="PANTHER" id="PTHR32470:SF2">
    <property type="entry name" value="NADH DEHYDROGENASE [UBIQUINONE] 1 ALPHA SUBCOMPLEX ASSEMBLY FACTOR 2"/>
    <property type="match status" value="1"/>
</dbReference>
<dbReference type="PANTHER" id="PTHR32470">
    <property type="entry name" value="ADH DEHYDROGENASE [UBIQUINONE] 1 ALPHA SUBCOMPLEX ASSEMBLY FACTOR 2"/>
    <property type="match status" value="1"/>
</dbReference>
<keyword evidence="4" id="KW-1185">Reference proteome</keyword>
<protein>
    <recommendedName>
        <fullName evidence="5">NADH dehydrogenase [ubiquinone] 1 alpha subcomplex subunit</fullName>
    </recommendedName>
</protein>
<feature type="region of interest" description="Disordered" evidence="2">
    <location>
        <begin position="115"/>
        <end position="181"/>
    </location>
</feature>
<dbReference type="Proteomes" id="UP001174934">
    <property type="component" value="Unassembled WGS sequence"/>
</dbReference>
<evidence type="ECO:0000313" key="3">
    <source>
        <dbReference type="EMBL" id="KAK0621455.1"/>
    </source>
</evidence>
<evidence type="ECO:0000313" key="4">
    <source>
        <dbReference type="Proteomes" id="UP001174934"/>
    </source>
</evidence>
<name>A0AA40C1E4_9PEZI</name>
<evidence type="ECO:0008006" key="5">
    <source>
        <dbReference type="Google" id="ProtNLM"/>
    </source>
</evidence>
<evidence type="ECO:0000256" key="2">
    <source>
        <dbReference type="SAM" id="MobiDB-lite"/>
    </source>
</evidence>
<evidence type="ECO:0000256" key="1">
    <source>
        <dbReference type="ARBA" id="ARBA00007355"/>
    </source>
</evidence>
<dbReference type="GO" id="GO:0005739">
    <property type="term" value="C:mitochondrion"/>
    <property type="evidence" value="ECO:0007669"/>
    <property type="project" value="TreeGrafter"/>
</dbReference>
<dbReference type="GO" id="GO:0032981">
    <property type="term" value="P:mitochondrial respiratory chain complex I assembly"/>
    <property type="evidence" value="ECO:0007669"/>
    <property type="project" value="TreeGrafter"/>
</dbReference>
<feature type="compositionally biased region" description="Low complexity" evidence="2">
    <location>
        <begin position="132"/>
        <end position="149"/>
    </location>
</feature>
<organism evidence="3 4">
    <name type="scientific">Bombardia bombarda</name>
    <dbReference type="NCBI Taxonomy" id="252184"/>
    <lineage>
        <taxon>Eukaryota</taxon>
        <taxon>Fungi</taxon>
        <taxon>Dikarya</taxon>
        <taxon>Ascomycota</taxon>
        <taxon>Pezizomycotina</taxon>
        <taxon>Sordariomycetes</taxon>
        <taxon>Sordariomycetidae</taxon>
        <taxon>Sordariales</taxon>
        <taxon>Lasiosphaeriaceae</taxon>
        <taxon>Bombardia</taxon>
    </lineage>
</organism>
<reference evidence="3" key="1">
    <citation type="submission" date="2023-06" db="EMBL/GenBank/DDBJ databases">
        <title>Genome-scale phylogeny and comparative genomics of the fungal order Sordariales.</title>
        <authorList>
            <consortium name="Lawrence Berkeley National Laboratory"/>
            <person name="Hensen N."/>
            <person name="Bonometti L."/>
            <person name="Westerberg I."/>
            <person name="Brannstrom I.O."/>
            <person name="Guillou S."/>
            <person name="Cros-Aarteil S."/>
            <person name="Calhoun S."/>
            <person name="Haridas S."/>
            <person name="Kuo A."/>
            <person name="Mondo S."/>
            <person name="Pangilinan J."/>
            <person name="Riley R."/>
            <person name="LaButti K."/>
            <person name="Andreopoulos B."/>
            <person name="Lipzen A."/>
            <person name="Chen C."/>
            <person name="Yanf M."/>
            <person name="Daum C."/>
            <person name="Ng V."/>
            <person name="Clum A."/>
            <person name="Steindorff A."/>
            <person name="Ohm R."/>
            <person name="Martin F."/>
            <person name="Silar P."/>
            <person name="Natvig D."/>
            <person name="Lalanne C."/>
            <person name="Gautier V."/>
            <person name="Ament-velasquez S.L."/>
            <person name="Kruys A."/>
            <person name="Hutchinson M.I."/>
            <person name="Powell A.J."/>
            <person name="Barry K."/>
            <person name="Miller A.N."/>
            <person name="Grigoriev I.V."/>
            <person name="Debuchy R."/>
            <person name="Gladieux P."/>
            <person name="Thoren M.H."/>
            <person name="Johannesson H."/>
        </authorList>
    </citation>
    <scope>NUCLEOTIDE SEQUENCE</scope>
    <source>
        <strain evidence="3">SMH3391-2</strain>
    </source>
</reference>
<accession>A0AA40C1E4</accession>
<comment type="caution">
    <text evidence="3">The sequence shown here is derived from an EMBL/GenBank/DDBJ whole genome shotgun (WGS) entry which is preliminary data.</text>
</comment>
<dbReference type="InterPro" id="IPR052618">
    <property type="entry name" value="ComplexI_NDUFA12"/>
</dbReference>
<proteinExistence type="inferred from homology"/>
<comment type="similarity">
    <text evidence="1">Belongs to the complex I NDUFA12 subunit family.</text>
</comment>
<dbReference type="Pfam" id="PF05071">
    <property type="entry name" value="NDUFA12"/>
    <property type="match status" value="1"/>
</dbReference>
<dbReference type="InterPro" id="IPR007763">
    <property type="entry name" value="NDUFA12"/>
</dbReference>
<sequence>MSTKHVSPLLRVWTKWKALKLPWRNQFLAGTDLQGNSYWEFKDVRGSNTGRLRRIVRYPPKTHHGDVTVPPAWHQWLRHTRPSPPSIDEQRAELARQERIKILAAQADARWAAKPGLMDAPPKAPSLGKPSITAAETQQEEAIQQQQPKPSDPDPWKQARGGPSEDWTPKAWEPTPAPKKP</sequence>
<dbReference type="GO" id="GO:0045271">
    <property type="term" value="C:respiratory chain complex I"/>
    <property type="evidence" value="ECO:0007669"/>
    <property type="project" value="InterPro"/>
</dbReference>
<dbReference type="EMBL" id="JAULSR010000004">
    <property type="protein sequence ID" value="KAK0621455.1"/>
    <property type="molecule type" value="Genomic_DNA"/>
</dbReference>
<gene>
    <name evidence="3" type="ORF">B0T17DRAFT_508804</name>
</gene>
<dbReference type="AlphaFoldDB" id="A0AA40C1E4"/>